<evidence type="ECO:0000256" key="1">
    <source>
        <dbReference type="SAM" id="MobiDB-lite"/>
    </source>
</evidence>
<keyword evidence="2" id="KW-0812">Transmembrane</keyword>
<keyword evidence="2" id="KW-1133">Transmembrane helix</keyword>
<gene>
    <name evidence="3" type="ORF">P4O66_010547</name>
</gene>
<dbReference type="EMBL" id="JAROKS010000016">
    <property type="protein sequence ID" value="KAK1795374.1"/>
    <property type="molecule type" value="Genomic_DNA"/>
</dbReference>
<protein>
    <submittedName>
        <fullName evidence="3">Uncharacterized protein</fullName>
    </submittedName>
</protein>
<feature type="compositionally biased region" description="Polar residues" evidence="1">
    <location>
        <begin position="54"/>
        <end position="70"/>
    </location>
</feature>
<name>A0AAD8Z9X7_9TELE</name>
<feature type="region of interest" description="Disordered" evidence="1">
    <location>
        <begin position="39"/>
        <end position="74"/>
    </location>
</feature>
<comment type="caution">
    <text evidence="3">The sequence shown here is derived from an EMBL/GenBank/DDBJ whole genome shotgun (WGS) entry which is preliminary data.</text>
</comment>
<evidence type="ECO:0000313" key="4">
    <source>
        <dbReference type="Proteomes" id="UP001239994"/>
    </source>
</evidence>
<accession>A0AAD8Z9X7</accession>
<reference evidence="3" key="1">
    <citation type="submission" date="2023-03" db="EMBL/GenBank/DDBJ databases">
        <title>Electrophorus voltai genome.</title>
        <authorList>
            <person name="Bian C."/>
        </authorList>
    </citation>
    <scope>NUCLEOTIDE SEQUENCE</scope>
    <source>
        <strain evidence="3">CB-2022</strain>
        <tissue evidence="3">Muscle</tissue>
    </source>
</reference>
<sequence>MPERGPATVAAIAAIIGILLFLVLIGTVVVLVRKQLRKKADGPPTYKPPPPVKSSMTADRNLQSGINQDFTPEHPLVYYETQNKTEPITDLDSYHGEENVDDPRTFDYSAPCGWELEEPLPPYSDHLELGRELTGSAHGNMATSVTRGESFVSSAVIV</sequence>
<feature type="transmembrane region" description="Helical" evidence="2">
    <location>
        <begin position="6"/>
        <end position="32"/>
    </location>
</feature>
<evidence type="ECO:0000256" key="2">
    <source>
        <dbReference type="SAM" id="Phobius"/>
    </source>
</evidence>
<dbReference type="AlphaFoldDB" id="A0AAD8Z9X7"/>
<dbReference type="Proteomes" id="UP001239994">
    <property type="component" value="Unassembled WGS sequence"/>
</dbReference>
<keyword evidence="2" id="KW-0472">Membrane</keyword>
<proteinExistence type="predicted"/>
<evidence type="ECO:0000313" key="3">
    <source>
        <dbReference type="EMBL" id="KAK1795374.1"/>
    </source>
</evidence>
<organism evidence="3 4">
    <name type="scientific">Electrophorus voltai</name>
    <dbReference type="NCBI Taxonomy" id="2609070"/>
    <lineage>
        <taxon>Eukaryota</taxon>
        <taxon>Metazoa</taxon>
        <taxon>Chordata</taxon>
        <taxon>Craniata</taxon>
        <taxon>Vertebrata</taxon>
        <taxon>Euteleostomi</taxon>
        <taxon>Actinopterygii</taxon>
        <taxon>Neopterygii</taxon>
        <taxon>Teleostei</taxon>
        <taxon>Ostariophysi</taxon>
        <taxon>Gymnotiformes</taxon>
        <taxon>Gymnotoidei</taxon>
        <taxon>Gymnotidae</taxon>
        <taxon>Electrophorus</taxon>
    </lineage>
</organism>
<keyword evidence="4" id="KW-1185">Reference proteome</keyword>